<organism evidence="3 4">
    <name type="scientific">Caloramator australicus RC3</name>
    <dbReference type="NCBI Taxonomy" id="857293"/>
    <lineage>
        <taxon>Bacteria</taxon>
        <taxon>Bacillati</taxon>
        <taxon>Bacillota</taxon>
        <taxon>Clostridia</taxon>
        <taxon>Eubacteriales</taxon>
        <taxon>Clostridiaceae</taxon>
        <taxon>Caloramator</taxon>
    </lineage>
</organism>
<dbReference type="SUPFAM" id="SSF47413">
    <property type="entry name" value="lambda repressor-like DNA-binding domains"/>
    <property type="match status" value="1"/>
</dbReference>
<accession>I7LFY4</accession>
<feature type="domain" description="HTH cro/C1-type" evidence="2">
    <location>
        <begin position="7"/>
        <end position="62"/>
    </location>
</feature>
<dbReference type="SMART" id="SM00530">
    <property type="entry name" value="HTH_XRE"/>
    <property type="match status" value="1"/>
</dbReference>
<dbReference type="GO" id="GO:0005829">
    <property type="term" value="C:cytosol"/>
    <property type="evidence" value="ECO:0007669"/>
    <property type="project" value="TreeGrafter"/>
</dbReference>
<dbReference type="PANTHER" id="PTHR46797:SF1">
    <property type="entry name" value="METHYLPHOSPHONATE SYNTHASE"/>
    <property type="match status" value="1"/>
</dbReference>
<dbReference type="Proteomes" id="UP000007652">
    <property type="component" value="Unassembled WGS sequence"/>
</dbReference>
<dbReference type="PANTHER" id="PTHR46797">
    <property type="entry name" value="HTH-TYPE TRANSCRIPTIONAL REGULATOR"/>
    <property type="match status" value="1"/>
</dbReference>
<keyword evidence="1" id="KW-0238">DNA-binding</keyword>
<dbReference type="AlphaFoldDB" id="I7LFY4"/>
<keyword evidence="4" id="KW-1185">Reference proteome</keyword>
<dbReference type="STRING" id="857293.CAAU_0766"/>
<dbReference type="InterPro" id="IPR050807">
    <property type="entry name" value="TransReg_Diox_bact_type"/>
</dbReference>
<dbReference type="Gene3D" id="1.10.260.40">
    <property type="entry name" value="lambda repressor-like DNA-binding domains"/>
    <property type="match status" value="1"/>
</dbReference>
<evidence type="ECO:0000313" key="4">
    <source>
        <dbReference type="Proteomes" id="UP000007652"/>
    </source>
</evidence>
<dbReference type="GO" id="GO:0003700">
    <property type="term" value="F:DNA-binding transcription factor activity"/>
    <property type="evidence" value="ECO:0007669"/>
    <property type="project" value="TreeGrafter"/>
</dbReference>
<dbReference type="eggNOG" id="COG1396">
    <property type="taxonomic scope" value="Bacteria"/>
</dbReference>
<evidence type="ECO:0000313" key="3">
    <source>
        <dbReference type="EMBL" id="CCJ32850.1"/>
    </source>
</evidence>
<dbReference type="Pfam" id="PF13443">
    <property type="entry name" value="HTH_26"/>
    <property type="match status" value="1"/>
</dbReference>
<dbReference type="GO" id="GO:0003677">
    <property type="term" value="F:DNA binding"/>
    <property type="evidence" value="ECO:0007669"/>
    <property type="project" value="UniProtKB-KW"/>
</dbReference>
<dbReference type="PROSITE" id="PS50943">
    <property type="entry name" value="HTH_CROC1"/>
    <property type="match status" value="1"/>
</dbReference>
<proteinExistence type="predicted"/>
<dbReference type="InterPro" id="IPR001387">
    <property type="entry name" value="Cro/C1-type_HTH"/>
</dbReference>
<dbReference type="EMBL" id="CAKP01000036">
    <property type="protein sequence ID" value="CCJ32850.1"/>
    <property type="molecule type" value="Genomic_DNA"/>
</dbReference>
<dbReference type="RefSeq" id="WP_008908126.1">
    <property type="nucleotide sequence ID" value="NZ_CAKP01000036.1"/>
</dbReference>
<gene>
    <name evidence="3" type="ORF">CAAU_0766</name>
</gene>
<reference evidence="3 4" key="1">
    <citation type="journal article" date="2011" name="J. Bacteriol.">
        <title>Draft genome sequence of Caloramator australicus strain RC3T, a thermoanaerobe from the Great Artesian Basin of Australia.</title>
        <authorList>
            <person name="Ogg C.D."/>
            <person name="Patel B.K.C."/>
        </authorList>
    </citation>
    <scope>NUCLEOTIDE SEQUENCE [LARGE SCALE GENOMIC DNA]</scope>
    <source>
        <strain evidence="3 4">RC3</strain>
    </source>
</reference>
<evidence type="ECO:0000259" key="2">
    <source>
        <dbReference type="PROSITE" id="PS50943"/>
    </source>
</evidence>
<protein>
    <recommendedName>
        <fullName evidence="2">HTH cro/C1-type domain-containing protein</fullName>
    </recommendedName>
</protein>
<comment type="caution">
    <text evidence="3">The sequence shown here is derived from an EMBL/GenBank/DDBJ whole genome shotgun (WGS) entry which is preliminary data.</text>
</comment>
<dbReference type="InterPro" id="IPR010982">
    <property type="entry name" value="Lambda_DNA-bd_dom_sf"/>
</dbReference>
<dbReference type="CDD" id="cd00093">
    <property type="entry name" value="HTH_XRE"/>
    <property type="match status" value="1"/>
</dbReference>
<dbReference type="OrthoDB" id="14949at2"/>
<evidence type="ECO:0000256" key="1">
    <source>
        <dbReference type="ARBA" id="ARBA00023125"/>
    </source>
</evidence>
<sequence>MTVGDNIRRIAQEKNISFYRICKDSKVSNSYMSDLVNNKRKNPSIDILKRISNVLGVSIDELIKN</sequence>
<name>I7LFY4_9CLOT</name>